<accession>A0A562T1P9</accession>
<protein>
    <submittedName>
        <fullName evidence="3">Glycosyltransferase involved in cell wall biosynthesis</fullName>
    </submittedName>
</protein>
<dbReference type="OrthoDB" id="9807414at2"/>
<keyword evidence="4" id="KW-1185">Reference proteome</keyword>
<dbReference type="Proteomes" id="UP000320593">
    <property type="component" value="Unassembled WGS sequence"/>
</dbReference>
<dbReference type="Pfam" id="PF00534">
    <property type="entry name" value="Glycos_transf_1"/>
    <property type="match status" value="1"/>
</dbReference>
<feature type="domain" description="Glycosyltransferase subfamily 4-like N-terminal" evidence="2">
    <location>
        <begin position="18"/>
        <end position="201"/>
    </location>
</feature>
<dbReference type="InterPro" id="IPR001296">
    <property type="entry name" value="Glyco_trans_1"/>
</dbReference>
<dbReference type="InterPro" id="IPR028098">
    <property type="entry name" value="Glyco_trans_4-like_N"/>
</dbReference>
<keyword evidence="3" id="KW-0808">Transferase</keyword>
<evidence type="ECO:0000313" key="4">
    <source>
        <dbReference type="Proteomes" id="UP000320593"/>
    </source>
</evidence>
<dbReference type="PANTHER" id="PTHR45947:SF3">
    <property type="entry name" value="SULFOQUINOVOSYL TRANSFERASE SQD2"/>
    <property type="match status" value="1"/>
</dbReference>
<sequence>MRILLPCAAFPPFADGGGPISSLMIAQILRKEGHDLRVVNISGEDRHEEYHGLNVHRLPSQNIYWNYREPHPAWQKIVWHALENGNPRAFTTMRNEIRDFQPDIVLSLSIENINVATWAAAKSLSVPVAHTVFSAFMMCWNGVMQRNGQTCTRQCADCKLTSIGRRFFSRYVDGLIGESEDTIARHLGEGYFPNARPRRIPAAIDKVHAHVPRPYPNGRPLRIGFLGVHTHFKGVGTLGEAANMMGSALDIEFVIAGEGNDAFARSLPGLFPAHRTNFVGWVKPNTFLSEIDLLVYPSLGREAFGRASIEAFSHAVPVISTDIGGVAENIKQGVNGFHFEAGNALSLKAAIEQAVSDPKVYEHLSEGALASAWHYTPAAVGRQFSEFLSELAAPTRTPSLHQGTGAQMP</sequence>
<dbReference type="PANTHER" id="PTHR45947">
    <property type="entry name" value="SULFOQUINOVOSYL TRANSFERASE SQD2"/>
    <property type="match status" value="1"/>
</dbReference>
<gene>
    <name evidence="3" type="ORF">JM93_02315</name>
</gene>
<evidence type="ECO:0000313" key="3">
    <source>
        <dbReference type="EMBL" id="TWI87078.1"/>
    </source>
</evidence>
<dbReference type="Pfam" id="PF13579">
    <property type="entry name" value="Glyco_trans_4_4"/>
    <property type="match status" value="1"/>
</dbReference>
<evidence type="ECO:0000259" key="1">
    <source>
        <dbReference type="Pfam" id="PF00534"/>
    </source>
</evidence>
<dbReference type="Gene3D" id="3.40.50.2000">
    <property type="entry name" value="Glycogen Phosphorylase B"/>
    <property type="match status" value="2"/>
</dbReference>
<dbReference type="SUPFAM" id="SSF53756">
    <property type="entry name" value="UDP-Glycosyltransferase/glycogen phosphorylase"/>
    <property type="match status" value="1"/>
</dbReference>
<organism evidence="3 4">
    <name type="scientific">Roseibium hamelinense</name>
    <dbReference type="NCBI Taxonomy" id="150831"/>
    <lineage>
        <taxon>Bacteria</taxon>
        <taxon>Pseudomonadati</taxon>
        <taxon>Pseudomonadota</taxon>
        <taxon>Alphaproteobacteria</taxon>
        <taxon>Hyphomicrobiales</taxon>
        <taxon>Stappiaceae</taxon>
        <taxon>Roseibium</taxon>
    </lineage>
</organism>
<dbReference type="EMBL" id="VLLF01000005">
    <property type="protein sequence ID" value="TWI87078.1"/>
    <property type="molecule type" value="Genomic_DNA"/>
</dbReference>
<name>A0A562T1P9_9HYPH</name>
<evidence type="ECO:0000259" key="2">
    <source>
        <dbReference type="Pfam" id="PF13579"/>
    </source>
</evidence>
<proteinExistence type="predicted"/>
<reference evidence="3 4" key="1">
    <citation type="submission" date="2019-07" db="EMBL/GenBank/DDBJ databases">
        <title>Genomic Encyclopedia of Archaeal and Bacterial Type Strains, Phase II (KMG-II): from individual species to whole genera.</title>
        <authorList>
            <person name="Goeker M."/>
        </authorList>
    </citation>
    <scope>NUCLEOTIDE SEQUENCE [LARGE SCALE GENOMIC DNA]</scope>
    <source>
        <strain evidence="3 4">ATCC BAA-252</strain>
    </source>
</reference>
<dbReference type="GO" id="GO:0016758">
    <property type="term" value="F:hexosyltransferase activity"/>
    <property type="evidence" value="ECO:0007669"/>
    <property type="project" value="TreeGrafter"/>
</dbReference>
<dbReference type="InterPro" id="IPR050194">
    <property type="entry name" value="Glycosyltransferase_grp1"/>
</dbReference>
<comment type="caution">
    <text evidence="3">The sequence shown here is derived from an EMBL/GenBank/DDBJ whole genome shotgun (WGS) entry which is preliminary data.</text>
</comment>
<feature type="domain" description="Glycosyl transferase family 1" evidence="1">
    <location>
        <begin position="219"/>
        <end position="368"/>
    </location>
</feature>
<dbReference type="RefSeq" id="WP_145343395.1">
    <property type="nucleotide sequence ID" value="NZ_VLLF01000005.1"/>
</dbReference>
<dbReference type="AlphaFoldDB" id="A0A562T1P9"/>